<dbReference type="GO" id="GO:0000160">
    <property type="term" value="P:phosphorelay signal transduction system"/>
    <property type="evidence" value="ECO:0007669"/>
    <property type="project" value="UniProtKB-KW"/>
</dbReference>
<gene>
    <name evidence="5" type="ORF">CWC05_21075</name>
</gene>
<dbReference type="PROSITE" id="PS50110">
    <property type="entry name" value="RESPONSE_REGULATORY"/>
    <property type="match status" value="1"/>
</dbReference>
<evidence type="ECO:0000313" key="6">
    <source>
        <dbReference type="Proteomes" id="UP000305874"/>
    </source>
</evidence>
<reference evidence="6" key="2">
    <citation type="submission" date="2019-06" db="EMBL/GenBank/DDBJ databases">
        <title>Co-occurence of chitin degradation, pigmentation and bioactivity in marine Pseudoalteromonas.</title>
        <authorList>
            <person name="Sonnenschein E.C."/>
            <person name="Bech P.K."/>
        </authorList>
    </citation>
    <scope>NUCLEOTIDE SEQUENCE [LARGE SCALE GENOMIC DNA]</scope>
    <source>
        <strain evidence="6">S2897</strain>
    </source>
</reference>
<dbReference type="Pfam" id="PF00072">
    <property type="entry name" value="Response_reg"/>
    <property type="match status" value="1"/>
</dbReference>
<comment type="caution">
    <text evidence="5">The sequence shown here is derived from an EMBL/GenBank/DDBJ whole genome shotgun (WGS) entry which is preliminary data.</text>
</comment>
<evidence type="ECO:0000313" key="5">
    <source>
        <dbReference type="EMBL" id="TMP76941.1"/>
    </source>
</evidence>
<feature type="domain" description="Response regulatory" evidence="4">
    <location>
        <begin position="1"/>
        <end position="91"/>
    </location>
</feature>
<evidence type="ECO:0000256" key="2">
    <source>
        <dbReference type="ARBA" id="ARBA00023012"/>
    </source>
</evidence>
<protein>
    <submittedName>
        <fullName evidence="5">Hybrid sensor histidine kinase/response regulator</fullName>
    </submittedName>
</protein>
<evidence type="ECO:0000259" key="4">
    <source>
        <dbReference type="PROSITE" id="PS50110"/>
    </source>
</evidence>
<dbReference type="Proteomes" id="UP000305874">
    <property type="component" value="Unassembled WGS sequence"/>
</dbReference>
<sequence length="91" mass="9721">QAWGITPDIAINGAEAVEKALVNDYQLILMDMQMPVMGGLEATEMLRHAAYDGPIIALTANLMKQDVDTYLAVGCDATLGKPIDKTELGSV</sequence>
<dbReference type="PANTHER" id="PTHR45339">
    <property type="entry name" value="HYBRID SIGNAL TRANSDUCTION HISTIDINE KINASE J"/>
    <property type="match status" value="1"/>
</dbReference>
<accession>A0A5S3YND8</accession>
<feature type="non-terminal residue" evidence="5">
    <location>
        <position position="1"/>
    </location>
</feature>
<dbReference type="AlphaFoldDB" id="A0A5S3YND8"/>
<feature type="modified residue" description="4-aspartylphosphate" evidence="3">
    <location>
        <position position="31"/>
    </location>
</feature>
<dbReference type="GO" id="GO:0016301">
    <property type="term" value="F:kinase activity"/>
    <property type="evidence" value="ECO:0007669"/>
    <property type="project" value="UniProtKB-KW"/>
</dbReference>
<dbReference type="RefSeq" id="WP_138549298.1">
    <property type="nucleotide sequence ID" value="NZ_PNCG01000477.1"/>
</dbReference>
<dbReference type="CDD" id="cd17546">
    <property type="entry name" value="REC_hyHK_CKI1_RcsC-like"/>
    <property type="match status" value="1"/>
</dbReference>
<evidence type="ECO:0000256" key="1">
    <source>
        <dbReference type="ARBA" id="ARBA00022553"/>
    </source>
</evidence>
<keyword evidence="5" id="KW-0808">Transferase</keyword>
<proteinExistence type="predicted"/>
<dbReference type="SMART" id="SM00448">
    <property type="entry name" value="REC"/>
    <property type="match status" value="1"/>
</dbReference>
<evidence type="ECO:0000256" key="3">
    <source>
        <dbReference type="PROSITE-ProRule" id="PRU00169"/>
    </source>
</evidence>
<keyword evidence="2" id="KW-0902">Two-component regulatory system</keyword>
<name>A0A5S3YND8_9GAMM</name>
<dbReference type="SUPFAM" id="SSF52172">
    <property type="entry name" value="CheY-like"/>
    <property type="match status" value="1"/>
</dbReference>
<dbReference type="Gene3D" id="3.40.50.2300">
    <property type="match status" value="1"/>
</dbReference>
<feature type="non-terminal residue" evidence="5">
    <location>
        <position position="91"/>
    </location>
</feature>
<keyword evidence="5" id="KW-0418">Kinase</keyword>
<keyword evidence="1 3" id="KW-0597">Phosphoprotein</keyword>
<organism evidence="5 6">
    <name type="scientific">Pseudoalteromonas ruthenica</name>
    <dbReference type="NCBI Taxonomy" id="151081"/>
    <lineage>
        <taxon>Bacteria</taxon>
        <taxon>Pseudomonadati</taxon>
        <taxon>Pseudomonadota</taxon>
        <taxon>Gammaproteobacteria</taxon>
        <taxon>Alteromonadales</taxon>
        <taxon>Pseudoalteromonadaceae</taxon>
        <taxon>Pseudoalteromonas</taxon>
    </lineage>
</organism>
<dbReference type="EMBL" id="PNCG01000477">
    <property type="protein sequence ID" value="TMP76941.1"/>
    <property type="molecule type" value="Genomic_DNA"/>
</dbReference>
<dbReference type="PANTHER" id="PTHR45339:SF1">
    <property type="entry name" value="HYBRID SIGNAL TRANSDUCTION HISTIDINE KINASE J"/>
    <property type="match status" value="1"/>
</dbReference>
<dbReference type="InterPro" id="IPR011006">
    <property type="entry name" value="CheY-like_superfamily"/>
</dbReference>
<reference evidence="5 6" key="1">
    <citation type="submission" date="2017-12" db="EMBL/GenBank/DDBJ databases">
        <authorList>
            <person name="Paulsen S."/>
            <person name="Gram L.K."/>
        </authorList>
    </citation>
    <scope>NUCLEOTIDE SEQUENCE [LARGE SCALE GENOMIC DNA]</scope>
    <source>
        <strain evidence="5 6">S2897</strain>
    </source>
</reference>
<dbReference type="InterPro" id="IPR001789">
    <property type="entry name" value="Sig_transdc_resp-reg_receiver"/>
</dbReference>